<name>A0A162D6U0_9CRUS</name>
<dbReference type="EMBL" id="LRGB01002440">
    <property type="protein sequence ID" value="KZS07714.1"/>
    <property type="molecule type" value="Genomic_DNA"/>
</dbReference>
<dbReference type="Proteomes" id="UP000076858">
    <property type="component" value="Unassembled WGS sequence"/>
</dbReference>
<gene>
    <name evidence="2" type="ORF">APZ42_028514</name>
</gene>
<evidence type="ECO:0000313" key="2">
    <source>
        <dbReference type="EMBL" id="KZS07714.1"/>
    </source>
</evidence>
<evidence type="ECO:0000313" key="3">
    <source>
        <dbReference type="Proteomes" id="UP000076858"/>
    </source>
</evidence>
<keyword evidence="3" id="KW-1185">Reference proteome</keyword>
<reference evidence="2 3" key="1">
    <citation type="submission" date="2016-03" db="EMBL/GenBank/DDBJ databases">
        <title>EvidentialGene: Evidence-directed Construction of Genes on Genomes.</title>
        <authorList>
            <person name="Gilbert D.G."/>
            <person name="Choi J.-H."/>
            <person name="Mockaitis K."/>
            <person name="Colbourne J."/>
            <person name="Pfrender M."/>
        </authorList>
    </citation>
    <scope>NUCLEOTIDE SEQUENCE [LARGE SCALE GENOMIC DNA]</scope>
    <source>
        <strain evidence="2 3">Xinb3</strain>
        <tissue evidence="2">Complete organism</tissue>
    </source>
</reference>
<dbReference type="AlphaFoldDB" id="A0A162D6U0"/>
<proteinExistence type="predicted"/>
<sequence length="58" mass="6909">MARYILDDPTPLFFSIFKRGFEKRWESDTSRKRTRTKPSIIHDVKPKKKEQQTGAIPM</sequence>
<feature type="region of interest" description="Disordered" evidence="1">
    <location>
        <begin position="25"/>
        <end position="58"/>
    </location>
</feature>
<comment type="caution">
    <text evidence="2">The sequence shown here is derived from an EMBL/GenBank/DDBJ whole genome shotgun (WGS) entry which is preliminary data.</text>
</comment>
<organism evidence="2 3">
    <name type="scientific">Daphnia magna</name>
    <dbReference type="NCBI Taxonomy" id="35525"/>
    <lineage>
        <taxon>Eukaryota</taxon>
        <taxon>Metazoa</taxon>
        <taxon>Ecdysozoa</taxon>
        <taxon>Arthropoda</taxon>
        <taxon>Crustacea</taxon>
        <taxon>Branchiopoda</taxon>
        <taxon>Diplostraca</taxon>
        <taxon>Cladocera</taxon>
        <taxon>Anomopoda</taxon>
        <taxon>Daphniidae</taxon>
        <taxon>Daphnia</taxon>
    </lineage>
</organism>
<accession>A0A162D6U0</accession>
<evidence type="ECO:0000256" key="1">
    <source>
        <dbReference type="SAM" id="MobiDB-lite"/>
    </source>
</evidence>
<protein>
    <submittedName>
        <fullName evidence="2">Uncharacterized protein</fullName>
    </submittedName>
</protein>